<dbReference type="RefSeq" id="XP_024365061.1">
    <property type="nucleotide sequence ID" value="XM_024509293.2"/>
</dbReference>
<dbReference type="EMBL" id="ABEU02000025">
    <property type="protein sequence ID" value="PNR27806.1"/>
    <property type="molecule type" value="Genomic_DNA"/>
</dbReference>
<reference evidence="2" key="3">
    <citation type="submission" date="2020-12" db="UniProtKB">
        <authorList>
            <consortium name="EnsemblPlants"/>
        </authorList>
    </citation>
    <scope>IDENTIFICATION</scope>
</reference>
<reference evidence="1 3" key="1">
    <citation type="journal article" date="2008" name="Science">
        <title>The Physcomitrella genome reveals evolutionary insights into the conquest of land by plants.</title>
        <authorList>
            <person name="Rensing S."/>
            <person name="Lang D."/>
            <person name="Zimmer A."/>
            <person name="Terry A."/>
            <person name="Salamov A."/>
            <person name="Shapiro H."/>
            <person name="Nishiyama T."/>
            <person name="Perroud P.-F."/>
            <person name="Lindquist E."/>
            <person name="Kamisugi Y."/>
            <person name="Tanahashi T."/>
            <person name="Sakakibara K."/>
            <person name="Fujita T."/>
            <person name="Oishi K."/>
            <person name="Shin-I T."/>
            <person name="Kuroki Y."/>
            <person name="Toyoda A."/>
            <person name="Suzuki Y."/>
            <person name="Hashimoto A."/>
            <person name="Yamaguchi K."/>
            <person name="Sugano A."/>
            <person name="Kohara Y."/>
            <person name="Fujiyama A."/>
            <person name="Anterola A."/>
            <person name="Aoki S."/>
            <person name="Ashton N."/>
            <person name="Barbazuk W.B."/>
            <person name="Barker E."/>
            <person name="Bennetzen J."/>
            <person name="Bezanilla M."/>
            <person name="Blankenship R."/>
            <person name="Cho S.H."/>
            <person name="Dutcher S."/>
            <person name="Estelle M."/>
            <person name="Fawcett J.A."/>
            <person name="Gundlach H."/>
            <person name="Hanada K."/>
            <person name="Heyl A."/>
            <person name="Hicks K.A."/>
            <person name="Hugh J."/>
            <person name="Lohr M."/>
            <person name="Mayer K."/>
            <person name="Melkozernov A."/>
            <person name="Murata T."/>
            <person name="Nelson D."/>
            <person name="Pils B."/>
            <person name="Prigge M."/>
            <person name="Reiss B."/>
            <person name="Renner T."/>
            <person name="Rombauts S."/>
            <person name="Rushton P."/>
            <person name="Sanderfoot A."/>
            <person name="Schween G."/>
            <person name="Shiu S.-H."/>
            <person name="Stueber K."/>
            <person name="Theodoulou F.L."/>
            <person name="Tu H."/>
            <person name="Van de Peer Y."/>
            <person name="Verrier P.J."/>
            <person name="Waters E."/>
            <person name="Wood A."/>
            <person name="Yang L."/>
            <person name="Cove D."/>
            <person name="Cuming A."/>
            <person name="Hasebe M."/>
            <person name="Lucas S."/>
            <person name="Mishler D.B."/>
            <person name="Reski R."/>
            <person name="Grigoriev I."/>
            <person name="Quatrano R.S."/>
            <person name="Boore J.L."/>
        </authorList>
    </citation>
    <scope>NUCLEOTIDE SEQUENCE [LARGE SCALE GENOMIC DNA]</scope>
    <source>
        <strain evidence="2 3">cv. Gransden 2004</strain>
    </source>
</reference>
<dbReference type="Gramene" id="Pp3c25_14600V3.1">
    <property type="protein sequence ID" value="Pp3c25_14600V3.1"/>
    <property type="gene ID" value="Pp3c25_14600"/>
</dbReference>
<protein>
    <submittedName>
        <fullName evidence="1 2">Uncharacterized protein</fullName>
    </submittedName>
</protein>
<evidence type="ECO:0000313" key="1">
    <source>
        <dbReference type="EMBL" id="PNR27806.1"/>
    </source>
</evidence>
<evidence type="ECO:0000313" key="3">
    <source>
        <dbReference type="Proteomes" id="UP000006727"/>
    </source>
</evidence>
<dbReference type="GeneID" id="112277215"/>
<dbReference type="Proteomes" id="UP000006727">
    <property type="component" value="Chromosome 25"/>
</dbReference>
<gene>
    <name evidence="2" type="primary">LOC112277215</name>
    <name evidence="1" type="ORF">PHYPA_029958</name>
</gene>
<keyword evidence="3" id="KW-1185">Reference proteome</keyword>
<dbReference type="EnsemblPlants" id="Pp3c25_14600V3.4">
    <property type="protein sequence ID" value="Pp3c25_14600V3.4"/>
    <property type="gene ID" value="Pp3c25_14600"/>
</dbReference>
<dbReference type="AlphaFoldDB" id="A0A2K1IEV2"/>
<evidence type="ECO:0000313" key="2">
    <source>
        <dbReference type="EnsemblPlants" id="Pp3c25_14600V3.1"/>
    </source>
</evidence>
<dbReference type="RefSeq" id="XP_024365062.1">
    <property type="nucleotide sequence ID" value="XM_024509294.2"/>
</dbReference>
<dbReference type="Gramene" id="Pp3c25_14600V3.2">
    <property type="protein sequence ID" value="Pp3c25_14600V3.2"/>
    <property type="gene ID" value="Pp3c25_14600"/>
</dbReference>
<proteinExistence type="predicted"/>
<dbReference type="EnsemblPlants" id="Pp3c25_14600V3.1">
    <property type="protein sequence ID" value="Pp3c25_14600V3.1"/>
    <property type="gene ID" value="Pp3c25_14600"/>
</dbReference>
<sequence length="137" mass="15865">MGCENVTFNEPTNKRSQSLEIHAKTTLRINQERNVCMFTPYANYEEVNDGALLLEQDERSCFAYRESKFPSCSSLDGHVPLVESRKPSERASSLDHVEFVLPHDDGYIHAAPERPNMRKPFWKNLWFWQPNKKSGSC</sequence>
<dbReference type="EnsemblPlants" id="Pp3c25_14600V3.2">
    <property type="protein sequence ID" value="Pp3c25_14600V3.2"/>
    <property type="gene ID" value="Pp3c25_14600"/>
</dbReference>
<reference evidence="1 3" key="2">
    <citation type="journal article" date="2018" name="Plant J.">
        <title>The Physcomitrella patens chromosome-scale assembly reveals moss genome structure and evolution.</title>
        <authorList>
            <person name="Lang D."/>
            <person name="Ullrich K.K."/>
            <person name="Murat F."/>
            <person name="Fuchs J."/>
            <person name="Jenkins J."/>
            <person name="Haas F.B."/>
            <person name="Piednoel M."/>
            <person name="Gundlach H."/>
            <person name="Van Bel M."/>
            <person name="Meyberg R."/>
            <person name="Vives C."/>
            <person name="Morata J."/>
            <person name="Symeonidi A."/>
            <person name="Hiss M."/>
            <person name="Muchero W."/>
            <person name="Kamisugi Y."/>
            <person name="Saleh O."/>
            <person name="Blanc G."/>
            <person name="Decker E.L."/>
            <person name="van Gessel N."/>
            <person name="Grimwood J."/>
            <person name="Hayes R.D."/>
            <person name="Graham S.W."/>
            <person name="Gunter L.E."/>
            <person name="McDaniel S.F."/>
            <person name="Hoernstein S.N.W."/>
            <person name="Larsson A."/>
            <person name="Li F.W."/>
            <person name="Perroud P.F."/>
            <person name="Phillips J."/>
            <person name="Ranjan P."/>
            <person name="Rokshar D.S."/>
            <person name="Rothfels C.J."/>
            <person name="Schneider L."/>
            <person name="Shu S."/>
            <person name="Stevenson D.W."/>
            <person name="Thummler F."/>
            <person name="Tillich M."/>
            <person name="Villarreal Aguilar J.C."/>
            <person name="Widiez T."/>
            <person name="Wong G.K."/>
            <person name="Wymore A."/>
            <person name="Zhang Y."/>
            <person name="Zimmer A.D."/>
            <person name="Quatrano R.S."/>
            <person name="Mayer K.F.X."/>
            <person name="Goodstein D."/>
            <person name="Casacuberta J.M."/>
            <person name="Vandepoele K."/>
            <person name="Reski R."/>
            <person name="Cuming A.C."/>
            <person name="Tuskan G.A."/>
            <person name="Maumus F."/>
            <person name="Salse J."/>
            <person name="Schmutz J."/>
            <person name="Rensing S.A."/>
        </authorList>
    </citation>
    <scope>NUCLEOTIDE SEQUENCE [LARGE SCALE GENOMIC DNA]</scope>
    <source>
        <strain evidence="2 3">cv. Gransden 2004</strain>
    </source>
</reference>
<dbReference type="Gramene" id="Pp3c25_14600V3.3">
    <property type="protein sequence ID" value="Pp3c25_14600V3.3"/>
    <property type="gene ID" value="Pp3c25_14600"/>
</dbReference>
<dbReference type="EnsemblPlants" id="Pp3c25_14600V3.3">
    <property type="protein sequence ID" value="Pp3c25_14600V3.3"/>
    <property type="gene ID" value="Pp3c25_14600"/>
</dbReference>
<dbReference type="Gramene" id="Pp3c25_14600V3.4">
    <property type="protein sequence ID" value="Pp3c25_14600V3.4"/>
    <property type="gene ID" value="Pp3c25_14600"/>
</dbReference>
<name>A0A2K1IEV2_PHYPA</name>
<dbReference type="KEGG" id="ppp:112277215"/>
<accession>A0A2K1IEV2</accession>
<organism evidence="1">
    <name type="scientific">Physcomitrium patens</name>
    <name type="common">Spreading-leaved earth moss</name>
    <name type="synonym">Physcomitrella patens</name>
    <dbReference type="NCBI Taxonomy" id="3218"/>
    <lineage>
        <taxon>Eukaryota</taxon>
        <taxon>Viridiplantae</taxon>
        <taxon>Streptophyta</taxon>
        <taxon>Embryophyta</taxon>
        <taxon>Bryophyta</taxon>
        <taxon>Bryophytina</taxon>
        <taxon>Bryopsida</taxon>
        <taxon>Funariidae</taxon>
        <taxon>Funariales</taxon>
        <taxon>Funariaceae</taxon>
        <taxon>Physcomitrium</taxon>
    </lineage>
</organism>